<accession>A0A120KLS2</accession>
<name>A0A120KLS2_9BACT</name>
<dbReference type="AlphaFoldDB" id="A0A120KLS2"/>
<keyword evidence="2" id="KW-1185">Reference proteome</keyword>
<dbReference type="CDD" id="cd00077">
    <property type="entry name" value="HDc"/>
    <property type="match status" value="1"/>
</dbReference>
<sequence>MSSFDPAPGAAKPFRHPLSGLPELPGLRTAASAPSPPSPDDEACFALWRKYAMLPNVQRHSRLVAHIATALARRAVEKGFAVNVPEVRASALLHDIAKTYCLRHGGSHALLGGAWAVAETRNYTLAQGVMLHVHWPWPLPEGAGICALPFFVIYADKRVRHDACVPLEERYEDLLTRYGRTEAAREGIRGSYEQGKTIERALSAQLGWTLHEDSFDCGRLVQ</sequence>
<protein>
    <submittedName>
        <fullName evidence="1">Phosphohydrolase</fullName>
    </submittedName>
</protein>
<dbReference type="KEGG" id="dfi:AXF13_02850"/>
<dbReference type="EMBL" id="CP014229">
    <property type="protein sequence ID" value="AMD89135.1"/>
    <property type="molecule type" value="Genomic_DNA"/>
</dbReference>
<dbReference type="GO" id="GO:0016787">
    <property type="term" value="F:hydrolase activity"/>
    <property type="evidence" value="ECO:0007669"/>
    <property type="project" value="UniProtKB-KW"/>
</dbReference>
<dbReference type="SUPFAM" id="SSF109604">
    <property type="entry name" value="HD-domain/PDEase-like"/>
    <property type="match status" value="1"/>
</dbReference>
<organism evidence="1 2">
    <name type="scientific">Desulfovibrio fairfieldensis</name>
    <dbReference type="NCBI Taxonomy" id="44742"/>
    <lineage>
        <taxon>Bacteria</taxon>
        <taxon>Pseudomonadati</taxon>
        <taxon>Thermodesulfobacteriota</taxon>
        <taxon>Desulfovibrionia</taxon>
        <taxon>Desulfovibrionales</taxon>
        <taxon>Desulfovibrionaceae</taxon>
        <taxon>Desulfovibrio</taxon>
    </lineage>
</organism>
<dbReference type="Gene3D" id="1.10.3210.10">
    <property type="entry name" value="Hypothetical protein af1432"/>
    <property type="match status" value="1"/>
</dbReference>
<gene>
    <name evidence="1" type="ORF">AXF13_02850</name>
</gene>
<reference evidence="2" key="1">
    <citation type="submission" date="2016-02" db="EMBL/GenBank/DDBJ databases">
        <authorList>
            <person name="Holder M.E."/>
            <person name="Ajami N.J."/>
            <person name="Petrosino J.F."/>
        </authorList>
    </citation>
    <scope>NUCLEOTIDE SEQUENCE [LARGE SCALE GENOMIC DNA]</scope>
    <source>
        <strain evidence="2">CCUG 45958</strain>
    </source>
</reference>
<evidence type="ECO:0000313" key="2">
    <source>
        <dbReference type="Proteomes" id="UP000069241"/>
    </source>
</evidence>
<dbReference type="STRING" id="44742.AXF13_02850"/>
<dbReference type="Proteomes" id="UP000069241">
    <property type="component" value="Chromosome"/>
</dbReference>
<evidence type="ECO:0000313" key="1">
    <source>
        <dbReference type="EMBL" id="AMD89135.1"/>
    </source>
</evidence>
<keyword evidence="1" id="KW-0378">Hydrolase</keyword>
<proteinExistence type="predicted"/>
<dbReference type="InterPro" id="IPR003607">
    <property type="entry name" value="HD/PDEase_dom"/>
</dbReference>
<dbReference type="RefSeq" id="WP_062251568.1">
    <property type="nucleotide sequence ID" value="NZ_CP014229.1"/>
</dbReference>